<dbReference type="Pfam" id="PF20253">
    <property type="entry name" value="DUF6604"/>
    <property type="match status" value="1"/>
</dbReference>
<dbReference type="OrthoDB" id="5238236at2759"/>
<reference evidence="3" key="1">
    <citation type="submission" date="2021-07" db="EMBL/GenBank/DDBJ databases">
        <authorList>
            <person name="Durling M."/>
        </authorList>
    </citation>
    <scope>NUCLEOTIDE SEQUENCE</scope>
</reference>
<dbReference type="PANTHER" id="PTHR38795">
    <property type="entry name" value="DUF6604 DOMAIN-CONTAINING PROTEIN"/>
    <property type="match status" value="1"/>
</dbReference>
<feature type="domain" description="DUF6604" evidence="2">
    <location>
        <begin position="11"/>
        <end position="281"/>
    </location>
</feature>
<gene>
    <name evidence="3" type="ORF">HYFRA_00006527</name>
</gene>
<dbReference type="Proteomes" id="UP000696280">
    <property type="component" value="Unassembled WGS sequence"/>
</dbReference>
<dbReference type="AlphaFoldDB" id="A0A9N9KPJ1"/>
<dbReference type="EMBL" id="CAJVRL010000039">
    <property type="protein sequence ID" value="CAG8951129.1"/>
    <property type="molecule type" value="Genomic_DNA"/>
</dbReference>
<proteinExistence type="predicted"/>
<sequence length="855" mass="96731">MAPELGFSTYKRYKSGTREFTSWLAQTAKSLSVDVLPTIPSAGKKGINGGRKRKTKNKNENGNSVKANSHGDYEIQIADFLPLAQLIADCEVPVPDHIYTLLGNVIMLRKEASAWLRGSESQECRPANGENHDHDHDHDHGHEYFISILSHVKNILRKCVGPKIHEKQKDIFDEVQKNTTNMFEKLGVEETKTEPDQPVKTPITTVNTVTSVQAQGAKFDIAGHDEVLFACIFFFQDFHSTRLLLREAWKDYRDGKDSLMAVSLITNTAIELIQRAVTELLTEINGRHEHAPTERNLIHWVYCHVAMNVDDLEEEGDIINMANYEQADILCKITDLILEEWVAETSWKQLGFLSPDDILESSYDELQPRDQIIQDRVFSAHMLQHLHNFTVLNLELPAMDDITRGIASIEADQNKAIPLWFTLAYQILLDIRHVLGNRGAEAFSDLQESGSEISLGVKKYFDFSRTITGKSKTWHTDNDPQIRKLPQFNKDWLQRDFVVFAIKKHGKQTPMSFDFDVMCPPYFLLKNHPLLCGSLQYWMHYCHRQWQISLTNCYDSILACAHLYNAAKQSGFFTQDWTAMDQVISIHGAQRIFIGATPTTPRDFFTRFQMVLGASAVNFAGRTRAVMDGRRQPTQSNKSLGARRLRKTLPIHDIFEGHYTRLEKQSDLSVNKIDALIASMKHSLHDHLVQPANTWTSTRKIHTNDLLMMLGLALSENIPELHFGYLSLHICCANFLSRLRSSFIANADNDFDSLYRAVSREDASRALELGLSQPSLALILRDIMLVDDKSLALHLVSQILLVHPDALKAAGGSFKNAELWSGVLTCSGVNLKVASESLAMFLDTGDLKTSDNLIQ</sequence>
<evidence type="ECO:0000313" key="3">
    <source>
        <dbReference type="EMBL" id="CAG8951129.1"/>
    </source>
</evidence>
<dbReference type="InterPro" id="IPR046539">
    <property type="entry name" value="DUF6604"/>
</dbReference>
<feature type="region of interest" description="Disordered" evidence="1">
    <location>
        <begin position="42"/>
        <end position="68"/>
    </location>
</feature>
<protein>
    <recommendedName>
        <fullName evidence="2">DUF6604 domain-containing protein</fullName>
    </recommendedName>
</protein>
<evidence type="ECO:0000256" key="1">
    <source>
        <dbReference type="SAM" id="MobiDB-lite"/>
    </source>
</evidence>
<evidence type="ECO:0000313" key="4">
    <source>
        <dbReference type="Proteomes" id="UP000696280"/>
    </source>
</evidence>
<accession>A0A9N9KPJ1</accession>
<comment type="caution">
    <text evidence="3">The sequence shown here is derived from an EMBL/GenBank/DDBJ whole genome shotgun (WGS) entry which is preliminary data.</text>
</comment>
<name>A0A9N9KPJ1_9HELO</name>
<dbReference type="PANTHER" id="PTHR38795:SF1">
    <property type="entry name" value="DUF6604 DOMAIN-CONTAINING PROTEIN"/>
    <property type="match status" value="1"/>
</dbReference>
<organism evidence="3 4">
    <name type="scientific">Hymenoscyphus fraxineus</name>
    <dbReference type="NCBI Taxonomy" id="746836"/>
    <lineage>
        <taxon>Eukaryota</taxon>
        <taxon>Fungi</taxon>
        <taxon>Dikarya</taxon>
        <taxon>Ascomycota</taxon>
        <taxon>Pezizomycotina</taxon>
        <taxon>Leotiomycetes</taxon>
        <taxon>Helotiales</taxon>
        <taxon>Helotiaceae</taxon>
        <taxon>Hymenoscyphus</taxon>
    </lineage>
</organism>
<keyword evidence="4" id="KW-1185">Reference proteome</keyword>
<evidence type="ECO:0000259" key="2">
    <source>
        <dbReference type="Pfam" id="PF20253"/>
    </source>
</evidence>